<dbReference type="Proteomes" id="UP000241964">
    <property type="component" value="Unassembled WGS sequence"/>
</dbReference>
<reference evidence="7 8" key="1">
    <citation type="submission" date="2018-03" db="EMBL/GenBank/DDBJ databases">
        <title>Genomic Encyclopedia of Archaeal and Bacterial Type Strains, Phase II (KMG-II): from individual species to whole genera.</title>
        <authorList>
            <person name="Goeker M."/>
        </authorList>
    </citation>
    <scope>NUCLEOTIDE SEQUENCE [LARGE SCALE GENOMIC DNA]</scope>
    <source>
        <strain evidence="7 8">DSM 29057</strain>
    </source>
</reference>
<dbReference type="HAMAP" id="MF_01357">
    <property type="entry name" value="NDH1_NuoC"/>
    <property type="match status" value="1"/>
</dbReference>
<evidence type="ECO:0000256" key="4">
    <source>
        <dbReference type="RuleBase" id="RU003456"/>
    </source>
</evidence>
<comment type="catalytic activity">
    <reaction evidence="3 5">
        <text>a quinone + NADH + 5 H(+)(in) = a quinol + NAD(+) + 4 H(+)(out)</text>
        <dbReference type="Rhea" id="RHEA:57888"/>
        <dbReference type="ChEBI" id="CHEBI:15378"/>
        <dbReference type="ChEBI" id="CHEBI:24646"/>
        <dbReference type="ChEBI" id="CHEBI:57540"/>
        <dbReference type="ChEBI" id="CHEBI:57945"/>
        <dbReference type="ChEBI" id="CHEBI:132124"/>
    </reaction>
</comment>
<gene>
    <name evidence="3" type="primary">nuoC</name>
    <name evidence="7" type="ORF">CLV60_102125</name>
</gene>
<name>A0A2P8GEQ9_9BACT</name>
<keyword evidence="3" id="KW-1003">Cell membrane</keyword>
<evidence type="ECO:0000256" key="1">
    <source>
        <dbReference type="ARBA" id="ARBA00007569"/>
    </source>
</evidence>
<keyword evidence="3" id="KW-0472">Membrane</keyword>
<dbReference type="InterPro" id="IPR010218">
    <property type="entry name" value="NADH_DH_suC"/>
</dbReference>
<protein>
    <recommendedName>
        <fullName evidence="3">NADH-quinone oxidoreductase subunit C</fullName>
        <ecNumber evidence="3">7.1.1.-</ecNumber>
    </recommendedName>
    <alternativeName>
        <fullName evidence="3">NADH dehydrogenase I subunit C</fullName>
    </alternativeName>
    <alternativeName>
        <fullName evidence="3">NDH-1 subunit C</fullName>
    </alternativeName>
</protein>
<dbReference type="InterPro" id="IPR020396">
    <property type="entry name" value="NADH_UbQ_OxRdtase_CS"/>
</dbReference>
<comment type="caution">
    <text evidence="7">The sequence shown here is derived from an EMBL/GenBank/DDBJ whole genome shotgun (WGS) entry which is preliminary data.</text>
</comment>
<dbReference type="Pfam" id="PF00329">
    <property type="entry name" value="Complex1_30kDa"/>
    <property type="match status" value="1"/>
</dbReference>
<dbReference type="OrthoDB" id="9803286at2"/>
<dbReference type="GO" id="GO:0008137">
    <property type="term" value="F:NADH dehydrogenase (ubiquinone) activity"/>
    <property type="evidence" value="ECO:0007669"/>
    <property type="project" value="InterPro"/>
</dbReference>
<keyword evidence="3 5" id="KW-0874">Quinone</keyword>
<evidence type="ECO:0000313" key="7">
    <source>
        <dbReference type="EMBL" id="PSL32410.1"/>
    </source>
</evidence>
<comment type="subunit">
    <text evidence="3">NDH-1 is composed of 14 different subunits. Subunits NuoB, C, D, E, F, and G constitute the peripheral sector of the complex.</text>
</comment>
<organism evidence="7 8">
    <name type="scientific">Dyadobacter jiangsuensis</name>
    <dbReference type="NCBI Taxonomy" id="1591085"/>
    <lineage>
        <taxon>Bacteria</taxon>
        <taxon>Pseudomonadati</taxon>
        <taxon>Bacteroidota</taxon>
        <taxon>Cytophagia</taxon>
        <taxon>Cytophagales</taxon>
        <taxon>Spirosomataceae</taxon>
        <taxon>Dyadobacter</taxon>
    </lineage>
</organism>
<sequence length="166" mass="19486">MLTNQEVAEGLLEKFGDQVFDFEEPYGLLTLSTTREEILPLMEFLRDHKNYQVIFLTDITGIQYPENTGKEYVVVYHMHSFVHNFRIRIKVAIPAADIHIPTATGLFASANWMERETYDFFGILFDGHPNLKRILNIEEMDYFPMRKEYPLEDATREDKIDALFGR</sequence>
<dbReference type="PROSITE" id="PS00542">
    <property type="entry name" value="COMPLEX1_30K"/>
    <property type="match status" value="1"/>
</dbReference>
<dbReference type="Gene3D" id="3.30.460.80">
    <property type="entry name" value="NADH:ubiquinone oxidoreductase, 30kDa subunit"/>
    <property type="match status" value="1"/>
</dbReference>
<dbReference type="PANTHER" id="PTHR10884">
    <property type="entry name" value="NADH DEHYDROGENASE UBIQUINONE IRON-SULFUR PROTEIN 3"/>
    <property type="match status" value="1"/>
</dbReference>
<dbReference type="GO" id="GO:0005886">
    <property type="term" value="C:plasma membrane"/>
    <property type="evidence" value="ECO:0007669"/>
    <property type="project" value="UniProtKB-SubCell"/>
</dbReference>
<dbReference type="InterPro" id="IPR001268">
    <property type="entry name" value="NADH_UbQ_OxRdtase_30kDa_su"/>
</dbReference>
<comment type="similarity">
    <text evidence="1 3 4">Belongs to the complex I 30 kDa subunit family.</text>
</comment>
<keyword evidence="8" id="KW-1185">Reference proteome</keyword>
<evidence type="ECO:0000259" key="6">
    <source>
        <dbReference type="Pfam" id="PF00329"/>
    </source>
</evidence>
<dbReference type="NCBIfam" id="TIGR01961">
    <property type="entry name" value="NuoC_fam"/>
    <property type="match status" value="1"/>
</dbReference>
<evidence type="ECO:0000256" key="3">
    <source>
        <dbReference type="HAMAP-Rule" id="MF_01357"/>
    </source>
</evidence>
<dbReference type="PANTHER" id="PTHR10884:SF14">
    <property type="entry name" value="NADH DEHYDROGENASE [UBIQUINONE] IRON-SULFUR PROTEIN 3, MITOCHONDRIAL"/>
    <property type="match status" value="1"/>
</dbReference>
<proteinExistence type="inferred from homology"/>
<comment type="function">
    <text evidence="3">NDH-1 shuttles electrons from NADH, via FMN and iron-sulfur (Fe-S) centers, to quinones in the respiratory chain. The immediate electron acceptor for the enzyme in this species is believed to be a menaquinone. Couples the redox reaction to proton translocation (for every two electrons transferred, four hydrogen ions are translocated across the cytoplasmic membrane), and thus conserves the redox energy in a proton gradient.</text>
</comment>
<keyword evidence="2 3" id="KW-0813">Transport</keyword>
<dbReference type="EC" id="7.1.1.-" evidence="3"/>
<evidence type="ECO:0000313" key="8">
    <source>
        <dbReference type="Proteomes" id="UP000241964"/>
    </source>
</evidence>
<evidence type="ECO:0000256" key="2">
    <source>
        <dbReference type="ARBA" id="ARBA00022448"/>
    </source>
</evidence>
<comment type="subcellular location">
    <subcellularLocation>
        <location evidence="3">Cell membrane</location>
        <topology evidence="3">Peripheral membrane protein</topology>
        <orientation evidence="3">Cytoplasmic side</orientation>
    </subcellularLocation>
</comment>
<dbReference type="RefSeq" id="WP_106594071.1">
    <property type="nucleotide sequence ID" value="NZ_PYAS01000002.1"/>
</dbReference>
<feature type="domain" description="NADH:ubiquinone oxidoreductase 30kDa subunit" evidence="6">
    <location>
        <begin position="33"/>
        <end position="153"/>
    </location>
</feature>
<dbReference type="GO" id="GO:0050136">
    <property type="term" value="F:NADH dehydrogenase (quinone) (non-electrogenic) activity"/>
    <property type="evidence" value="ECO:0007669"/>
    <property type="project" value="UniProtKB-UniRule"/>
</dbReference>
<accession>A0A2P8GEQ9</accession>
<dbReference type="SUPFAM" id="SSF143243">
    <property type="entry name" value="Nqo5-like"/>
    <property type="match status" value="1"/>
</dbReference>
<dbReference type="InterPro" id="IPR037232">
    <property type="entry name" value="NADH_quin_OxRdtase_su_C/D-like"/>
</dbReference>
<keyword evidence="3 4" id="KW-0520">NAD</keyword>
<dbReference type="GO" id="GO:0048038">
    <property type="term" value="F:quinone binding"/>
    <property type="evidence" value="ECO:0007669"/>
    <property type="project" value="UniProtKB-KW"/>
</dbReference>
<dbReference type="AlphaFoldDB" id="A0A2P8GEQ9"/>
<dbReference type="EMBL" id="PYAS01000002">
    <property type="protein sequence ID" value="PSL32410.1"/>
    <property type="molecule type" value="Genomic_DNA"/>
</dbReference>
<keyword evidence="3 4" id="KW-1278">Translocase</keyword>
<evidence type="ECO:0000256" key="5">
    <source>
        <dbReference type="RuleBase" id="RU003582"/>
    </source>
</evidence>